<dbReference type="PANTHER" id="PTHR11252">
    <property type="entry name" value="POLYRIBONUCLEOTIDE NUCLEOTIDYLTRANSFERASE"/>
    <property type="match status" value="1"/>
</dbReference>
<gene>
    <name evidence="4" type="ORF">CHC_T00007597001</name>
</gene>
<keyword evidence="1" id="KW-0694">RNA-binding</keyword>
<dbReference type="GO" id="GO:0004654">
    <property type="term" value="F:polyribonucleotide nucleotidyltransferase activity"/>
    <property type="evidence" value="ECO:0007669"/>
    <property type="project" value="InterPro"/>
</dbReference>
<dbReference type="InterPro" id="IPR001247">
    <property type="entry name" value="ExoRNase_PH_dom1"/>
</dbReference>
<dbReference type="Gramene" id="CDF32218">
    <property type="protein sequence ID" value="CDF32218"/>
    <property type="gene ID" value="CHC_T00007597001"/>
</dbReference>
<dbReference type="PhylomeDB" id="R7Q2V0"/>
<dbReference type="Pfam" id="PF01138">
    <property type="entry name" value="RNase_PH"/>
    <property type="match status" value="2"/>
</dbReference>
<dbReference type="STRING" id="2769.R7Q2V0"/>
<dbReference type="GO" id="GO:0003723">
    <property type="term" value="F:RNA binding"/>
    <property type="evidence" value="ECO:0007669"/>
    <property type="project" value="UniProtKB-KW"/>
</dbReference>
<dbReference type="InterPro" id="IPR020568">
    <property type="entry name" value="Ribosomal_Su5_D2-typ_SF"/>
</dbReference>
<dbReference type="GeneID" id="17319592"/>
<dbReference type="Gene3D" id="3.30.230.70">
    <property type="entry name" value="GHMP Kinase, N-terminal domain"/>
    <property type="match status" value="2"/>
</dbReference>
<sequence>MWGRVLAAAATGVSATLPSLRGRASTLPALPLTLTSGRLARLAPSSAVLTASETTILATISHSPPSSSPPSFTPLLVDFRVKAAAVGVIPGTWARRELQPAIQETLVARLIDRALRPALAPPGAALPPTQLTVSVLSSVKAPQAPVDALAVNAAAAAVAASAVEWAGPVAAARVALVDGVPVPFPPESMLHRATLSVFVAANATGNLLSMTVQSLRGAVPQEAVMETVQAAVSTAQTLAELQTEFREKVRHMREREGHSAFPRQMPRPARRTENFYEPLAKADADKVYEVASRVYRDAFLECRQFPGKAHRAAVLTEAQQSIVDHFPDLTLEPVLEEARRASRETYREVLLRDKLRMDGRRFDELRTIRCETRVLPGDVHGSALFERGDTQVLACSTVGLKSQAMRTEEYVVGGGEWKSFFVHYSFPPYSTGEYGRFAGSSSRREVGHSMLAEQALRPLLNFSCDTKANEQLLSSTNNKSREEDEENSYPYSHRLSAEVLASDGSSSMATVCAGSMALMDSGAPLEDAVAGVAMGVVRGPNFAVGDASDYTVLTDILGSEDHFGDMDMKVTGTRSGVTACQLDVKPHDGLPVDVVQNALRNASLALSKILDEMGAVCPVEPRSFPENAPRAFEVPVDMSVAVKTLMKDRALGLKRIEDKSGARLFLDGKKQVFRIEAPNKSACDAAQSLIRDALGNLDIGTKMTATVDEIKPSYAVVRTTSGSACGILHVSKMQVNPASGLASAGVKEDGADPKSEQISLAKLRYPDVRTLLSRGDVLEVVVLESDRARSVLRFGLVSKLKTTHADLIKSEIDAVLAASVSAKAAS</sequence>
<dbReference type="InterPro" id="IPR012162">
    <property type="entry name" value="PNPase"/>
</dbReference>
<dbReference type="GO" id="GO:0000965">
    <property type="term" value="P:mitochondrial RNA 3'-end processing"/>
    <property type="evidence" value="ECO:0007669"/>
    <property type="project" value="TreeGrafter"/>
</dbReference>
<dbReference type="GO" id="GO:0005739">
    <property type="term" value="C:mitochondrion"/>
    <property type="evidence" value="ECO:0007669"/>
    <property type="project" value="TreeGrafter"/>
</dbReference>
<feature type="domain" description="Exoribonuclease phosphorolytic" evidence="3">
    <location>
        <begin position="364"/>
        <end position="524"/>
    </location>
</feature>
<dbReference type="SUPFAM" id="SSF46915">
    <property type="entry name" value="Polynucleotide phosphorylase/guanosine pentaphosphate synthase (PNPase/GPSI), domain 3"/>
    <property type="match status" value="1"/>
</dbReference>
<dbReference type="PANTHER" id="PTHR11252:SF0">
    <property type="entry name" value="POLYRIBONUCLEOTIDE NUCLEOTIDYLTRANSFERASE 1, MITOCHONDRIAL"/>
    <property type="match status" value="1"/>
</dbReference>
<keyword evidence="5" id="KW-1185">Reference proteome</keyword>
<proteinExistence type="predicted"/>
<evidence type="ECO:0000313" key="4">
    <source>
        <dbReference type="EMBL" id="CDF32218.1"/>
    </source>
</evidence>
<dbReference type="InterPro" id="IPR036456">
    <property type="entry name" value="PNPase_PH_RNA-bd_sf"/>
</dbReference>
<dbReference type="RefSeq" id="XP_005711883.1">
    <property type="nucleotide sequence ID" value="XM_005711826.1"/>
</dbReference>
<dbReference type="SUPFAM" id="SSF55666">
    <property type="entry name" value="Ribonuclease PH domain 2-like"/>
    <property type="match status" value="2"/>
</dbReference>
<evidence type="ECO:0000313" key="5">
    <source>
        <dbReference type="Proteomes" id="UP000012073"/>
    </source>
</evidence>
<evidence type="ECO:0000259" key="3">
    <source>
        <dbReference type="Pfam" id="PF01138"/>
    </source>
</evidence>
<dbReference type="OrthoDB" id="1604at2759"/>
<feature type="domain" description="Exoribonuclease phosphorolytic" evidence="3">
    <location>
        <begin position="31"/>
        <end position="163"/>
    </location>
</feature>
<dbReference type="AlphaFoldDB" id="R7Q2V0"/>
<dbReference type="InterPro" id="IPR036345">
    <property type="entry name" value="ExoRNase_PH_dom2_sf"/>
</dbReference>
<dbReference type="GO" id="GO:0000175">
    <property type="term" value="F:3'-5'-RNA exonuclease activity"/>
    <property type="evidence" value="ECO:0007669"/>
    <property type="project" value="TreeGrafter"/>
</dbReference>
<evidence type="ECO:0000256" key="2">
    <source>
        <dbReference type="SAM" id="MobiDB-lite"/>
    </source>
</evidence>
<evidence type="ECO:0000256" key="1">
    <source>
        <dbReference type="ARBA" id="ARBA00022884"/>
    </source>
</evidence>
<reference evidence="5" key="1">
    <citation type="journal article" date="2013" name="Proc. Natl. Acad. Sci. U.S.A.">
        <title>Genome structure and metabolic features in the red seaweed Chondrus crispus shed light on evolution of the Archaeplastida.</title>
        <authorList>
            <person name="Collen J."/>
            <person name="Porcel B."/>
            <person name="Carre W."/>
            <person name="Ball S.G."/>
            <person name="Chaparro C."/>
            <person name="Tonon T."/>
            <person name="Barbeyron T."/>
            <person name="Michel G."/>
            <person name="Noel B."/>
            <person name="Valentin K."/>
            <person name="Elias M."/>
            <person name="Artiguenave F."/>
            <person name="Arun A."/>
            <person name="Aury J.M."/>
            <person name="Barbosa-Neto J.F."/>
            <person name="Bothwell J.H."/>
            <person name="Bouget F.Y."/>
            <person name="Brillet L."/>
            <person name="Cabello-Hurtado F."/>
            <person name="Capella-Gutierrez S."/>
            <person name="Charrier B."/>
            <person name="Cladiere L."/>
            <person name="Cock J.M."/>
            <person name="Coelho S.M."/>
            <person name="Colleoni C."/>
            <person name="Czjzek M."/>
            <person name="Da Silva C."/>
            <person name="Delage L."/>
            <person name="Denoeud F."/>
            <person name="Deschamps P."/>
            <person name="Dittami S.M."/>
            <person name="Gabaldon T."/>
            <person name="Gachon C.M."/>
            <person name="Groisillier A."/>
            <person name="Herve C."/>
            <person name="Jabbari K."/>
            <person name="Katinka M."/>
            <person name="Kloareg B."/>
            <person name="Kowalczyk N."/>
            <person name="Labadie K."/>
            <person name="Leblanc C."/>
            <person name="Lopez P.J."/>
            <person name="McLachlan D.H."/>
            <person name="Meslet-Cladiere L."/>
            <person name="Moustafa A."/>
            <person name="Nehr Z."/>
            <person name="Nyvall Collen P."/>
            <person name="Panaud O."/>
            <person name="Partensky F."/>
            <person name="Poulain J."/>
            <person name="Rensing S.A."/>
            <person name="Rousvoal S."/>
            <person name="Samson G."/>
            <person name="Symeonidi A."/>
            <person name="Weissenbach J."/>
            <person name="Zambounis A."/>
            <person name="Wincker P."/>
            <person name="Boyen C."/>
        </authorList>
    </citation>
    <scope>NUCLEOTIDE SEQUENCE [LARGE SCALE GENOMIC DNA]</scope>
    <source>
        <strain evidence="5">cv. Stackhouse</strain>
    </source>
</reference>
<feature type="region of interest" description="Disordered" evidence="2">
    <location>
        <begin position="473"/>
        <end position="492"/>
    </location>
</feature>
<dbReference type="KEGG" id="ccp:CHC_T00007597001"/>
<dbReference type="SUPFAM" id="SSF54211">
    <property type="entry name" value="Ribosomal protein S5 domain 2-like"/>
    <property type="match status" value="2"/>
</dbReference>
<protein>
    <recommendedName>
        <fullName evidence="3">Exoribonuclease phosphorolytic domain-containing protein</fullName>
    </recommendedName>
</protein>
<dbReference type="GO" id="GO:0000958">
    <property type="term" value="P:mitochondrial mRNA catabolic process"/>
    <property type="evidence" value="ECO:0007669"/>
    <property type="project" value="TreeGrafter"/>
</dbReference>
<dbReference type="EMBL" id="HG001460">
    <property type="protein sequence ID" value="CDF32218.1"/>
    <property type="molecule type" value="Genomic_DNA"/>
</dbReference>
<accession>R7Q2V0</accession>
<dbReference type="InterPro" id="IPR027408">
    <property type="entry name" value="PNPase/RNase_PH_dom_sf"/>
</dbReference>
<dbReference type="Proteomes" id="UP000012073">
    <property type="component" value="Unassembled WGS sequence"/>
</dbReference>
<name>R7Q2V0_CHOCR</name>
<dbReference type="GO" id="GO:0005829">
    <property type="term" value="C:cytosol"/>
    <property type="evidence" value="ECO:0007669"/>
    <property type="project" value="TreeGrafter"/>
</dbReference>
<organism evidence="4 5">
    <name type="scientific">Chondrus crispus</name>
    <name type="common">Carrageen Irish moss</name>
    <name type="synonym">Polymorpha crispa</name>
    <dbReference type="NCBI Taxonomy" id="2769"/>
    <lineage>
        <taxon>Eukaryota</taxon>
        <taxon>Rhodophyta</taxon>
        <taxon>Florideophyceae</taxon>
        <taxon>Rhodymeniophycidae</taxon>
        <taxon>Gigartinales</taxon>
        <taxon>Gigartinaceae</taxon>
        <taxon>Chondrus</taxon>
    </lineage>
</organism>